<evidence type="ECO:0000259" key="14">
    <source>
        <dbReference type="PROSITE" id="PS51057"/>
    </source>
</evidence>
<dbReference type="GO" id="GO:0007365">
    <property type="term" value="P:periodic partitioning"/>
    <property type="evidence" value="ECO:0007669"/>
    <property type="project" value="UniProtKB-ARBA"/>
</dbReference>
<dbReference type="OrthoDB" id="3225452at2759"/>
<dbReference type="GO" id="GO:0000981">
    <property type="term" value="F:DNA-binding transcription factor activity, RNA polymerase II-specific"/>
    <property type="evidence" value="ECO:0007669"/>
    <property type="project" value="InterPro"/>
</dbReference>
<dbReference type="SMART" id="SM00389">
    <property type="entry name" value="HOX"/>
    <property type="match status" value="1"/>
</dbReference>
<dbReference type="FunFam" id="1.10.10.10:FF:000003">
    <property type="entry name" value="Paired box protein Pax-6"/>
    <property type="match status" value="1"/>
</dbReference>
<dbReference type="InterPro" id="IPR043565">
    <property type="entry name" value="PAX_fam"/>
</dbReference>
<comment type="subcellular location">
    <subcellularLocation>
        <location evidence="1 10 11">Nucleus</location>
    </subcellularLocation>
</comment>
<dbReference type="FunFam" id="1.10.10.10:FF:000031">
    <property type="entry name" value="Paired box protein Pax-7"/>
    <property type="match status" value="1"/>
</dbReference>
<name>A0A8J2HDF7_COTCN</name>
<comment type="caution">
    <text evidence="15">The sequence shown here is derived from an EMBL/GenBank/DDBJ whole genome shotgun (WGS) entry which is preliminary data.</text>
</comment>
<dbReference type="Pfam" id="PF00046">
    <property type="entry name" value="Homeodomain"/>
    <property type="match status" value="1"/>
</dbReference>
<feature type="DNA-binding region" description="Homeobox" evidence="10">
    <location>
        <begin position="190"/>
        <end position="249"/>
    </location>
</feature>
<dbReference type="InterPro" id="IPR017970">
    <property type="entry name" value="Homeobox_CS"/>
</dbReference>
<dbReference type="SUPFAM" id="SSF46689">
    <property type="entry name" value="Homeodomain-like"/>
    <property type="match status" value="2"/>
</dbReference>
<dbReference type="CDD" id="cd00086">
    <property type="entry name" value="homeodomain"/>
    <property type="match status" value="1"/>
</dbReference>
<gene>
    <name evidence="15" type="ORF">HICCMSTLAB_LOCUS5857</name>
</gene>
<keyword evidence="5" id="KW-0805">Transcription regulation</keyword>
<feature type="region of interest" description="Disordered" evidence="12">
    <location>
        <begin position="346"/>
        <end position="458"/>
    </location>
</feature>
<evidence type="ECO:0000259" key="13">
    <source>
        <dbReference type="PROSITE" id="PS50071"/>
    </source>
</evidence>
<sequence>MTVTNSNYSMMKPCISTYPYQVDLGSIPGQGRYNQLGGVFINGRPLPTHIRLKIVQLAAAGVRPCSISRQLRVSHGCVSKILNRYQETGSIRPGVIGGSKPRVATPEIEARVEEYKRKNPSIFSYEVRDRLIEDGLCDRTTVPSLSALSRLLRNRDPEQNESTMASLPDGKINSGSDCESEPGIPLKRKQRRSRTTFTAHQLDELEASFKRTQYPDIYTREELAQRTKLTEARIQVWFSNRRARLRKTHNSAPQPPPPPPPPGYMPSYPTNGYLHSGHPHGHHVYPGHGAATTGAAPIANLPTHPTQAHLQESSFSQDLYSTLPDISIEQNLRLTCNTSSSYMLPSSYPPSTLVPSNEPPQQVQSYHQHSHQLPPTPNSISNIMSEQLSPSTDLTSIGSVSPTEHHQRLQQQQSTSQDESPPTWNQHPINGRLHSPSGIHHQTYTGHHQSFTGYASNGFQQPSRSSFWYHSQ</sequence>
<dbReference type="PROSITE" id="PS51057">
    <property type="entry name" value="PAIRED_2"/>
    <property type="match status" value="1"/>
</dbReference>
<organism evidence="15 16">
    <name type="scientific">Cotesia congregata</name>
    <name type="common">Parasitoid wasp</name>
    <name type="synonym">Apanteles congregatus</name>
    <dbReference type="NCBI Taxonomy" id="51543"/>
    <lineage>
        <taxon>Eukaryota</taxon>
        <taxon>Metazoa</taxon>
        <taxon>Ecdysozoa</taxon>
        <taxon>Arthropoda</taxon>
        <taxon>Hexapoda</taxon>
        <taxon>Insecta</taxon>
        <taxon>Pterygota</taxon>
        <taxon>Neoptera</taxon>
        <taxon>Endopterygota</taxon>
        <taxon>Hymenoptera</taxon>
        <taxon>Apocrita</taxon>
        <taxon>Ichneumonoidea</taxon>
        <taxon>Braconidae</taxon>
        <taxon>Microgastrinae</taxon>
        <taxon>Cotesia</taxon>
    </lineage>
</organism>
<keyword evidence="6 10" id="KW-0238">DNA-binding</keyword>
<protein>
    <submittedName>
        <fullName evidence="15">Similar to prd: Segmentation protein paired (Drosophila melanogaster)</fullName>
    </submittedName>
</protein>
<evidence type="ECO:0000256" key="6">
    <source>
        <dbReference type="ARBA" id="ARBA00023125"/>
    </source>
</evidence>
<dbReference type="Gene3D" id="1.10.10.60">
    <property type="entry name" value="Homeodomain-like"/>
    <property type="match status" value="1"/>
</dbReference>
<dbReference type="InterPro" id="IPR043182">
    <property type="entry name" value="PAIRED_DNA-bd_dom"/>
</dbReference>
<dbReference type="GO" id="GO:0009791">
    <property type="term" value="P:post-embryonic development"/>
    <property type="evidence" value="ECO:0007669"/>
    <property type="project" value="UniProtKB-ARBA"/>
</dbReference>
<dbReference type="PROSITE" id="PS00034">
    <property type="entry name" value="PAIRED_1"/>
    <property type="match status" value="1"/>
</dbReference>
<evidence type="ECO:0000256" key="8">
    <source>
        <dbReference type="ARBA" id="ARBA00023163"/>
    </source>
</evidence>
<dbReference type="Proteomes" id="UP000786811">
    <property type="component" value="Unassembled WGS sequence"/>
</dbReference>
<feature type="compositionally biased region" description="Polar residues" evidence="12">
    <location>
        <begin position="440"/>
        <end position="458"/>
    </location>
</feature>
<evidence type="ECO:0000256" key="2">
    <source>
        <dbReference type="ARBA" id="ARBA00005733"/>
    </source>
</evidence>
<evidence type="ECO:0000256" key="3">
    <source>
        <dbReference type="ARBA" id="ARBA00022473"/>
    </source>
</evidence>
<feature type="domain" description="Paired" evidence="14">
    <location>
        <begin position="29"/>
        <end position="155"/>
    </location>
</feature>
<dbReference type="Gene3D" id="1.10.10.10">
    <property type="entry name" value="Winged helix-like DNA-binding domain superfamily/Winged helix DNA-binding domain"/>
    <property type="match status" value="2"/>
</dbReference>
<reference evidence="15" key="1">
    <citation type="submission" date="2021-04" db="EMBL/GenBank/DDBJ databases">
        <authorList>
            <person name="Chebbi M.A.C M."/>
        </authorList>
    </citation>
    <scope>NUCLEOTIDE SEQUENCE</scope>
</reference>
<accession>A0A8J2HDF7</accession>
<dbReference type="InterPro" id="IPR001356">
    <property type="entry name" value="HD"/>
</dbReference>
<dbReference type="InterPro" id="IPR009057">
    <property type="entry name" value="Homeodomain-like_sf"/>
</dbReference>
<evidence type="ECO:0000256" key="1">
    <source>
        <dbReference type="ARBA" id="ARBA00004123"/>
    </source>
</evidence>
<dbReference type="Pfam" id="PF00292">
    <property type="entry name" value="PAX"/>
    <property type="match status" value="1"/>
</dbReference>
<dbReference type="EMBL" id="CAJNRD030001120">
    <property type="protein sequence ID" value="CAG5092016.1"/>
    <property type="molecule type" value="Genomic_DNA"/>
</dbReference>
<dbReference type="CDD" id="cd00131">
    <property type="entry name" value="PAX"/>
    <property type="match status" value="1"/>
</dbReference>
<dbReference type="GO" id="GO:0005634">
    <property type="term" value="C:nucleus"/>
    <property type="evidence" value="ECO:0007669"/>
    <property type="project" value="UniProtKB-SubCell"/>
</dbReference>
<evidence type="ECO:0000313" key="15">
    <source>
        <dbReference type="EMBL" id="CAG5092016.1"/>
    </source>
</evidence>
<keyword evidence="16" id="KW-1185">Reference proteome</keyword>
<dbReference type="InterPro" id="IPR036388">
    <property type="entry name" value="WH-like_DNA-bd_sf"/>
</dbReference>
<keyword evidence="4" id="KW-0563">Paired box</keyword>
<keyword evidence="9 10" id="KW-0539">Nucleus</keyword>
<dbReference type="FunFam" id="1.10.10.60:FF:000679">
    <property type="entry name" value="Homeobox protein aristaless"/>
    <property type="match status" value="1"/>
</dbReference>
<feature type="region of interest" description="Disordered" evidence="12">
    <location>
        <begin position="152"/>
        <end position="199"/>
    </location>
</feature>
<feature type="compositionally biased region" description="Low complexity" evidence="12">
    <location>
        <begin position="286"/>
        <end position="296"/>
    </location>
</feature>
<evidence type="ECO:0000256" key="5">
    <source>
        <dbReference type="ARBA" id="ARBA00023015"/>
    </source>
</evidence>
<feature type="compositionally biased region" description="Polar residues" evidence="12">
    <location>
        <begin position="378"/>
        <end position="401"/>
    </location>
</feature>
<evidence type="ECO:0000256" key="7">
    <source>
        <dbReference type="ARBA" id="ARBA00023155"/>
    </source>
</evidence>
<evidence type="ECO:0000256" key="9">
    <source>
        <dbReference type="ARBA" id="ARBA00023242"/>
    </source>
</evidence>
<dbReference type="GO" id="GO:0000978">
    <property type="term" value="F:RNA polymerase II cis-regulatory region sequence-specific DNA binding"/>
    <property type="evidence" value="ECO:0007669"/>
    <property type="project" value="TreeGrafter"/>
</dbReference>
<evidence type="ECO:0000256" key="11">
    <source>
        <dbReference type="RuleBase" id="RU000682"/>
    </source>
</evidence>
<keyword evidence="3" id="KW-0217">Developmental protein</keyword>
<dbReference type="AlphaFoldDB" id="A0A8J2HDF7"/>
<keyword evidence="8" id="KW-0804">Transcription</keyword>
<dbReference type="InterPro" id="IPR001523">
    <property type="entry name" value="Paired_dom"/>
</dbReference>
<feature type="region of interest" description="Disordered" evidence="12">
    <location>
        <begin position="247"/>
        <end position="302"/>
    </location>
</feature>
<dbReference type="PANTHER" id="PTHR45636:SF49">
    <property type="entry name" value="PAIRED BOX PROTEIN 3 HOMOLOG"/>
    <property type="match status" value="1"/>
</dbReference>
<dbReference type="PROSITE" id="PS50071">
    <property type="entry name" value="HOMEOBOX_2"/>
    <property type="match status" value="1"/>
</dbReference>
<proteinExistence type="inferred from homology"/>
<evidence type="ECO:0000313" key="16">
    <source>
        <dbReference type="Proteomes" id="UP000786811"/>
    </source>
</evidence>
<feature type="domain" description="Homeobox" evidence="13">
    <location>
        <begin position="188"/>
        <end position="248"/>
    </location>
</feature>
<feature type="compositionally biased region" description="Pro residues" evidence="12">
    <location>
        <begin position="253"/>
        <end position="264"/>
    </location>
</feature>
<evidence type="ECO:0000256" key="4">
    <source>
        <dbReference type="ARBA" id="ARBA00022724"/>
    </source>
</evidence>
<keyword evidence="7 10" id="KW-0371">Homeobox</keyword>
<dbReference type="PRINTS" id="PR00027">
    <property type="entry name" value="PAIREDBOX"/>
</dbReference>
<comment type="similarity">
    <text evidence="2">Belongs to the paired homeobox family.</text>
</comment>
<evidence type="ECO:0000256" key="12">
    <source>
        <dbReference type="SAM" id="MobiDB-lite"/>
    </source>
</evidence>
<evidence type="ECO:0000256" key="10">
    <source>
        <dbReference type="PROSITE-ProRule" id="PRU00108"/>
    </source>
</evidence>
<dbReference type="PANTHER" id="PTHR45636">
    <property type="entry name" value="PAIRED BOX PROTEIN PAX-6-RELATED-RELATED"/>
    <property type="match status" value="1"/>
</dbReference>
<feature type="compositionally biased region" description="Low complexity" evidence="12">
    <location>
        <begin position="409"/>
        <end position="423"/>
    </location>
</feature>
<dbReference type="PROSITE" id="PS00027">
    <property type="entry name" value="HOMEOBOX_1"/>
    <property type="match status" value="1"/>
</dbReference>
<dbReference type="SMART" id="SM00351">
    <property type="entry name" value="PAX"/>
    <property type="match status" value="1"/>
</dbReference>